<feature type="signal peptide" evidence="1">
    <location>
        <begin position="1"/>
        <end position="24"/>
    </location>
</feature>
<dbReference type="AlphaFoldDB" id="A0A917DWK6"/>
<dbReference type="EMBL" id="BMHP01000003">
    <property type="protein sequence ID" value="GGD77264.1"/>
    <property type="molecule type" value="Genomic_DNA"/>
</dbReference>
<dbReference type="InterPro" id="IPR029052">
    <property type="entry name" value="Metallo-depent_PP-like"/>
</dbReference>
<evidence type="ECO:0000313" key="4">
    <source>
        <dbReference type="EMBL" id="GGD77264.1"/>
    </source>
</evidence>
<name>A0A917DWK6_9BACL</name>
<accession>A0A917DWK6</accession>
<dbReference type="Gene3D" id="2.130.10.10">
    <property type="entry name" value="YVTN repeat-like/Quinoprotein amine dehydrogenase"/>
    <property type="match status" value="2"/>
</dbReference>
<sequence>MNLLKRSKYYLAMLALLMAFPPLSGTQANVVQAAPLAYSPQTTSSAVVNPITVNAGTVASGSSSSLKNNDQAYLQISSAASGSTHRLEYSFELTLEKPGVEVRSLTIPVNAKSSVAGVNQQLQLWNYDTLAWDSVKTSALAVTDSDLIYDTTLGASITHYVSAASQLRAKLVMEHASVFIGYYDYVNVIYEYGNSSRLAASYDATKTSLILGTLSSGTSSNLADRDREFYSIASASNKVDWSTRMTVEPARDHIRTLEVVYAGEYSNAPGTQWLSLWNYQTGNWEVIYDAPANTSNQTLRWVTSDPIAVSRYISEFGDIQVRLYNSGTASFQRKSDYLNVLIYHDPVMSHKEFSADTVTAEYGTITSGNVGSLASYDASPLVIASDASKRISWIAETALTGIDKKYVTAITVMTRAKTSTSSTNSMYFSLWNYKTSSWQVQKAQTTSTSEENIAITLSDPALIDAFISSSAGMKTRLYNSAVSATPAYSRETDLLSFTVEYGTVSTFEFAQISDVHEPIGHNNFLAVLDDINNDVQPDFTVITGDITDHGTPGQYDQFLTDAALFNNPYYVTPGNHDVRWWNVNGKEDFANEIGSLYQSFDYGGVHFILLDSTVTLELDAKFSKRLLDWVADDLQSVSKDTPVIFFAHHPFEINKNVTGKSELIDLVEDYNVVAYLSGHLHRWGNQLENGIPWVYIGQIKDYQEYIRVKVTPNKLYITRRDAANDAEVPYVEANIRNKRKNSFEITGATAQVDGDVQVAVTIADAPDGIVSLEANIDNYGGWTTLTNAEGNVWTGTVDISAYSPAIPFGDHFVAVRMLDDNGQYWKKYREYTWTGGNASTEWAFQTGGMIQAPPLVYNRTVYTGSEDGKVYAVNDISGALEWSYTTGGDILSSPAVYEQTAPLPDLVLIGSNDKKIYALNADTGSLVWSYTTGGSVISNPLVDGDVAYFGSGDMYIYAVNLSDGSLKWRYQTEGLLRQKPVIHDGKLYANVRDTYVWYALNISDGSLYWRGNAATDESLFVVADVEPMYAGGQLWVINPMPTKLSTLNPATGAVTWSDSTGDSFSSRGGATDGSTIYYPAHGGRWIFAFNASTRALKWSKDLRTGATDSDLQRYQVNSALVYEDGILYHVAERGRITGIDPATGNIKFTYDAVGFPERAIWSTPTVVDKKIYFGGIDSKLYKVEYSGT</sequence>
<dbReference type="SUPFAM" id="SSF56300">
    <property type="entry name" value="Metallo-dependent phosphatases"/>
    <property type="match status" value="1"/>
</dbReference>
<reference evidence="4" key="1">
    <citation type="journal article" date="2014" name="Int. J. Syst. Evol. Microbiol.">
        <title>Complete genome sequence of Corynebacterium casei LMG S-19264T (=DSM 44701T), isolated from a smear-ripened cheese.</title>
        <authorList>
            <consortium name="US DOE Joint Genome Institute (JGI-PGF)"/>
            <person name="Walter F."/>
            <person name="Albersmeier A."/>
            <person name="Kalinowski J."/>
            <person name="Ruckert C."/>
        </authorList>
    </citation>
    <scope>NUCLEOTIDE SEQUENCE</scope>
    <source>
        <strain evidence="4">CGMCC 1.15178</strain>
    </source>
</reference>
<feature type="chain" id="PRO_5038843107" description="Calcineurin-like phosphoesterase domain-containing protein" evidence="1">
    <location>
        <begin position="25"/>
        <end position="1188"/>
    </location>
</feature>
<protein>
    <recommendedName>
        <fullName evidence="6">Calcineurin-like phosphoesterase domain-containing protein</fullName>
    </recommendedName>
</protein>
<feature type="domain" description="Pyrrolo-quinoline quinone repeat" evidence="3">
    <location>
        <begin position="913"/>
        <end position="1060"/>
    </location>
</feature>
<dbReference type="InterPro" id="IPR015943">
    <property type="entry name" value="WD40/YVTN_repeat-like_dom_sf"/>
</dbReference>
<evidence type="ECO:0008006" key="6">
    <source>
        <dbReference type="Google" id="ProtNLM"/>
    </source>
</evidence>
<dbReference type="InterPro" id="IPR011047">
    <property type="entry name" value="Quinoprotein_ADH-like_sf"/>
</dbReference>
<organism evidence="4 5">
    <name type="scientific">Paenibacillus nasutitermitis</name>
    <dbReference type="NCBI Taxonomy" id="1652958"/>
    <lineage>
        <taxon>Bacteria</taxon>
        <taxon>Bacillati</taxon>
        <taxon>Bacillota</taxon>
        <taxon>Bacilli</taxon>
        <taxon>Bacillales</taxon>
        <taxon>Paenibacillaceae</taxon>
        <taxon>Paenibacillus</taxon>
    </lineage>
</organism>
<comment type="caution">
    <text evidence="4">The sequence shown here is derived from an EMBL/GenBank/DDBJ whole genome shotgun (WGS) entry which is preliminary data.</text>
</comment>
<dbReference type="GO" id="GO:0016787">
    <property type="term" value="F:hydrolase activity"/>
    <property type="evidence" value="ECO:0007669"/>
    <property type="project" value="InterPro"/>
</dbReference>
<keyword evidence="1" id="KW-0732">Signal</keyword>
<dbReference type="Proteomes" id="UP000612456">
    <property type="component" value="Unassembled WGS sequence"/>
</dbReference>
<dbReference type="SUPFAM" id="SSF50998">
    <property type="entry name" value="Quinoprotein alcohol dehydrogenase-like"/>
    <property type="match status" value="2"/>
</dbReference>
<dbReference type="Gene3D" id="3.60.21.10">
    <property type="match status" value="1"/>
</dbReference>
<gene>
    <name evidence="4" type="ORF">GCM10010911_39090</name>
</gene>
<dbReference type="Pfam" id="PF00149">
    <property type="entry name" value="Metallophos"/>
    <property type="match status" value="1"/>
</dbReference>
<evidence type="ECO:0000259" key="2">
    <source>
        <dbReference type="Pfam" id="PF00149"/>
    </source>
</evidence>
<dbReference type="InterPro" id="IPR018391">
    <property type="entry name" value="PQQ_b-propeller_rpt"/>
</dbReference>
<reference evidence="4" key="2">
    <citation type="submission" date="2020-09" db="EMBL/GenBank/DDBJ databases">
        <authorList>
            <person name="Sun Q."/>
            <person name="Zhou Y."/>
        </authorList>
    </citation>
    <scope>NUCLEOTIDE SEQUENCE</scope>
    <source>
        <strain evidence="4">CGMCC 1.15178</strain>
    </source>
</reference>
<dbReference type="InterPro" id="IPR004843">
    <property type="entry name" value="Calcineurin-like_PHP"/>
</dbReference>
<evidence type="ECO:0000313" key="5">
    <source>
        <dbReference type="Proteomes" id="UP000612456"/>
    </source>
</evidence>
<evidence type="ECO:0000256" key="1">
    <source>
        <dbReference type="SAM" id="SignalP"/>
    </source>
</evidence>
<evidence type="ECO:0000259" key="3">
    <source>
        <dbReference type="Pfam" id="PF13360"/>
    </source>
</evidence>
<proteinExistence type="predicted"/>
<dbReference type="PANTHER" id="PTHR34512">
    <property type="entry name" value="CELL SURFACE PROTEIN"/>
    <property type="match status" value="1"/>
</dbReference>
<dbReference type="Pfam" id="PF13360">
    <property type="entry name" value="PQQ_2"/>
    <property type="match status" value="1"/>
</dbReference>
<dbReference type="PANTHER" id="PTHR34512:SF30">
    <property type="entry name" value="OUTER MEMBRANE PROTEIN ASSEMBLY FACTOR BAMB"/>
    <property type="match status" value="1"/>
</dbReference>
<dbReference type="InterPro" id="IPR002372">
    <property type="entry name" value="PQQ_rpt_dom"/>
</dbReference>
<dbReference type="RefSeq" id="WP_188994069.1">
    <property type="nucleotide sequence ID" value="NZ_BMHP01000003.1"/>
</dbReference>
<keyword evidence="5" id="KW-1185">Reference proteome</keyword>
<dbReference type="SMART" id="SM00564">
    <property type="entry name" value="PQQ"/>
    <property type="match status" value="6"/>
</dbReference>
<feature type="domain" description="Calcineurin-like phosphoesterase" evidence="2">
    <location>
        <begin position="509"/>
        <end position="682"/>
    </location>
</feature>